<accession>A0A0V7ZF82</accession>
<name>A0A0V7ZF82_9CYAN</name>
<dbReference type="Proteomes" id="UP000053372">
    <property type="component" value="Unassembled WGS sequence"/>
</dbReference>
<dbReference type="EMBL" id="LMTZ01000140">
    <property type="protein sequence ID" value="KST63236.1"/>
    <property type="molecule type" value="Genomic_DNA"/>
</dbReference>
<organism evidence="1 2">
    <name type="scientific">Mastigocoleus testarum BC008</name>
    <dbReference type="NCBI Taxonomy" id="371196"/>
    <lineage>
        <taxon>Bacteria</taxon>
        <taxon>Bacillati</taxon>
        <taxon>Cyanobacteriota</taxon>
        <taxon>Cyanophyceae</taxon>
        <taxon>Nostocales</taxon>
        <taxon>Hapalosiphonaceae</taxon>
        <taxon>Mastigocoleus</taxon>
    </lineage>
</organism>
<dbReference type="AlphaFoldDB" id="A0A0V7ZF82"/>
<evidence type="ECO:0000313" key="2">
    <source>
        <dbReference type="Proteomes" id="UP000053372"/>
    </source>
</evidence>
<dbReference type="RefSeq" id="WP_027842653.1">
    <property type="nucleotide sequence ID" value="NZ_LMTZ01000140.1"/>
</dbReference>
<gene>
    <name evidence="1" type="ORF">BC008_38785</name>
</gene>
<proteinExistence type="predicted"/>
<evidence type="ECO:0000313" key="1">
    <source>
        <dbReference type="EMBL" id="KST63236.1"/>
    </source>
</evidence>
<protein>
    <submittedName>
        <fullName evidence="1">Uncharacterized protein</fullName>
    </submittedName>
</protein>
<sequence>MSKSNKKKLICVILHPKKISGKKVGALTLGEYRLRLGENWLPEEIKNNPRYQKYVQEGLIEEKLTNRWMSEPEGDDFCV</sequence>
<reference evidence="1 2" key="1">
    <citation type="journal article" date="2015" name="Genome Announc.">
        <title>Draft Genome of the Euendolithic (true boring) Cyanobacterium Mastigocoleus testarum strain BC008.</title>
        <authorList>
            <person name="Guida B.S."/>
            <person name="Garcia-Pichel F."/>
        </authorList>
    </citation>
    <scope>NUCLEOTIDE SEQUENCE [LARGE SCALE GENOMIC DNA]</scope>
    <source>
        <strain evidence="1 2">BC008</strain>
    </source>
</reference>
<comment type="caution">
    <text evidence="1">The sequence shown here is derived from an EMBL/GenBank/DDBJ whole genome shotgun (WGS) entry which is preliminary data.</text>
</comment>
<keyword evidence="2" id="KW-1185">Reference proteome</keyword>